<evidence type="ECO:0000259" key="2">
    <source>
        <dbReference type="Pfam" id="PF18722"/>
    </source>
</evidence>
<dbReference type="SUPFAM" id="SSF101386">
    <property type="entry name" value="all-alpha NTP pyrophosphatases"/>
    <property type="match status" value="1"/>
</dbReference>
<dbReference type="InterPro" id="IPR041407">
    <property type="entry name" value="MazG_C"/>
</dbReference>
<evidence type="ECO:0000259" key="1">
    <source>
        <dbReference type="Pfam" id="PF03819"/>
    </source>
</evidence>
<dbReference type="Pfam" id="PF03819">
    <property type="entry name" value="MazG"/>
    <property type="match status" value="1"/>
</dbReference>
<dbReference type="CDD" id="cd11541">
    <property type="entry name" value="NTP-PPase_u4"/>
    <property type="match status" value="1"/>
</dbReference>
<dbReference type="Gene3D" id="1.10.287.1080">
    <property type="entry name" value="MazG-like"/>
    <property type="match status" value="1"/>
</dbReference>
<dbReference type="KEGG" id="bmed:GYM46_16080"/>
<dbReference type="InterPro" id="IPR011379">
    <property type="entry name" value="MazG-related_GP37"/>
</dbReference>
<dbReference type="AlphaFoldDB" id="A0AB37E9Y5"/>
<dbReference type="Proteomes" id="UP000501325">
    <property type="component" value="Chromosome"/>
</dbReference>
<name>A0AB37E9Y5_9CAUL</name>
<evidence type="ECO:0000313" key="4">
    <source>
        <dbReference type="Proteomes" id="UP000501325"/>
    </source>
</evidence>
<evidence type="ECO:0000313" key="3">
    <source>
        <dbReference type="EMBL" id="QIH74331.1"/>
    </source>
</evidence>
<feature type="domain" description="NTP pyrophosphohydrolase MazG-like" evidence="1">
    <location>
        <begin position="33"/>
        <end position="92"/>
    </location>
</feature>
<accession>A0AB37E9Y5</accession>
<sequence>MDDYRPLTVGDYAADAARTDRGIEGQSLAFPLLGLVGEVGSLLSELKKKQRDPASYRSHSDAVTEELGDVLWYLAAVARRGGVALSAVAAHLYRRDAQWRGIDDPALTFEALQPHPIAPGGEPTANFEETLLDLASDVGLLIGDFQAGRLDVDQGLLPMRLAAILTRLLRASREAHLTLEVAAVKNTYKIFDRWPETRAYPEPFDADADPDEQLPRRLEVEVYEKRVGDKDYVFQRCNALFIGDRLTDNSLEQDDYRFHDVFHYAFVAVLGWSPVTRALMRLKRKSQPQIDDAEDGARAILIEEGVSTWVFGQAQRLNYFEGVGIGKLPLDLLKQIKQFVAGYEADRLPLWLWEEAILQGYEVFRYLRQHRRGRVILDFETRSLRVEALAS</sequence>
<protein>
    <submittedName>
        <fullName evidence="3">Nucleoside triphosphate pyrophosphohydrolase family protein</fullName>
    </submittedName>
</protein>
<organism evidence="3 4">
    <name type="scientific">Brevundimonas mediterranea</name>
    <dbReference type="NCBI Taxonomy" id="74329"/>
    <lineage>
        <taxon>Bacteria</taxon>
        <taxon>Pseudomonadati</taxon>
        <taxon>Pseudomonadota</taxon>
        <taxon>Alphaproteobacteria</taxon>
        <taxon>Caulobacterales</taxon>
        <taxon>Caulobacteraceae</taxon>
        <taxon>Brevundimonas</taxon>
    </lineage>
</organism>
<dbReference type="EMBL" id="CP048751">
    <property type="protein sequence ID" value="QIH74331.1"/>
    <property type="molecule type" value="Genomic_DNA"/>
</dbReference>
<gene>
    <name evidence="3" type="ORF">GYM46_16080</name>
</gene>
<dbReference type="Pfam" id="PF18722">
    <property type="entry name" value="MazG_C"/>
    <property type="match status" value="1"/>
</dbReference>
<proteinExistence type="predicted"/>
<dbReference type="RefSeq" id="WP_066551535.1">
    <property type="nucleotide sequence ID" value="NZ_CP048751.1"/>
</dbReference>
<dbReference type="InterPro" id="IPR004518">
    <property type="entry name" value="MazG-like_dom"/>
</dbReference>
<feature type="domain" description="MazG C-terminal" evidence="2">
    <location>
        <begin position="201"/>
        <end position="388"/>
    </location>
</feature>
<reference evidence="3 4" key="1">
    <citation type="submission" date="2020-01" db="EMBL/GenBank/DDBJ databases">
        <authorList>
            <person name="Wang S."/>
        </authorList>
    </citation>
    <scope>NUCLEOTIDE SEQUENCE [LARGE SCALE GENOMIC DNA]</scope>
    <source>
        <strain evidence="3 4">D151-2-6</strain>
    </source>
</reference>